<reference evidence="5 6" key="1">
    <citation type="submission" date="2016-11" db="EMBL/GenBank/DDBJ databases">
        <title>Description of two novel members of the family Erysipelotrichaceae: Ileibacterium lipovorans gen. nov., sp. nov. and Dubosiella newyorkensis, gen. nov., sp. nov.</title>
        <authorList>
            <person name="Cox L.M."/>
            <person name="Sohn J."/>
            <person name="Tyrrell K.L."/>
            <person name="Citron D.M."/>
            <person name="Lawson P.A."/>
            <person name="Patel N.B."/>
            <person name="Iizumi T."/>
            <person name="Perez-Perez G.I."/>
            <person name="Goldstein E.J."/>
            <person name="Blaser M.J."/>
        </authorList>
    </citation>
    <scope>NUCLEOTIDE SEQUENCE [LARGE SCALE GENOMIC DNA]</scope>
    <source>
        <strain evidence="5 6">NYU-BL-A4</strain>
    </source>
</reference>
<dbReference type="InterPro" id="IPR008920">
    <property type="entry name" value="TF_FadR/GntR_C"/>
</dbReference>
<name>A0A1U7NQ00_9FIRM</name>
<dbReference type="Proteomes" id="UP000186705">
    <property type="component" value="Unassembled WGS sequence"/>
</dbReference>
<dbReference type="CDD" id="cd07377">
    <property type="entry name" value="WHTH_GntR"/>
    <property type="match status" value="1"/>
</dbReference>
<organism evidence="5 6">
    <name type="scientific">Dubosiella newyorkensis</name>
    <dbReference type="NCBI Taxonomy" id="1862672"/>
    <lineage>
        <taxon>Bacteria</taxon>
        <taxon>Bacillati</taxon>
        <taxon>Bacillota</taxon>
        <taxon>Erysipelotrichia</taxon>
        <taxon>Erysipelotrichales</taxon>
        <taxon>Erysipelotrichaceae</taxon>
        <taxon>Dubosiella</taxon>
    </lineage>
</organism>
<keyword evidence="3" id="KW-0804">Transcription</keyword>
<dbReference type="SUPFAM" id="SSF46785">
    <property type="entry name" value="Winged helix' DNA-binding domain"/>
    <property type="match status" value="1"/>
</dbReference>
<evidence type="ECO:0000313" key="6">
    <source>
        <dbReference type="Proteomes" id="UP000186705"/>
    </source>
</evidence>
<dbReference type="InterPro" id="IPR000524">
    <property type="entry name" value="Tscrpt_reg_HTH_GntR"/>
</dbReference>
<dbReference type="SMART" id="SM00895">
    <property type="entry name" value="FCD"/>
    <property type="match status" value="1"/>
</dbReference>
<dbReference type="OrthoDB" id="9799482at2"/>
<sequence>MKSYEVSDQLMHYIIDHKLKEGDKLPNEYELADIFQVSRKAIRQAVSLLVDESILEIRRGKGTFLTDHSKFQDPTFRAAYHIAQLDRLIEAMELRCLIEPSCAACATRSPQPMRESIQEGFDLADQEHESDAYYRDFYFHQKIIECSPNSLIRSILPIVSYSISHVMKLEPEIVREQVRFDHQKINEAIQNQNEEEAEQMMLSHLKKIHSILISMRKDRSI</sequence>
<comment type="caution">
    <text evidence="5">The sequence shown here is derived from an EMBL/GenBank/DDBJ whole genome shotgun (WGS) entry which is preliminary data.</text>
</comment>
<evidence type="ECO:0000256" key="3">
    <source>
        <dbReference type="ARBA" id="ARBA00023163"/>
    </source>
</evidence>
<dbReference type="Gene3D" id="1.10.10.10">
    <property type="entry name" value="Winged helix-like DNA-binding domain superfamily/Winged helix DNA-binding domain"/>
    <property type="match status" value="1"/>
</dbReference>
<dbReference type="InterPro" id="IPR036390">
    <property type="entry name" value="WH_DNA-bd_sf"/>
</dbReference>
<dbReference type="PANTHER" id="PTHR43537:SF5">
    <property type="entry name" value="UXU OPERON TRANSCRIPTIONAL REGULATOR"/>
    <property type="match status" value="1"/>
</dbReference>
<evidence type="ECO:0000259" key="4">
    <source>
        <dbReference type="PROSITE" id="PS50949"/>
    </source>
</evidence>
<dbReference type="RefSeq" id="WP_076340686.1">
    <property type="nucleotide sequence ID" value="NZ_CAPDDE010000016.1"/>
</dbReference>
<evidence type="ECO:0000256" key="2">
    <source>
        <dbReference type="ARBA" id="ARBA00023125"/>
    </source>
</evidence>
<dbReference type="GeneID" id="78274800"/>
<dbReference type="Pfam" id="PF07729">
    <property type="entry name" value="FCD"/>
    <property type="match status" value="1"/>
</dbReference>
<dbReference type="Gene3D" id="1.20.120.530">
    <property type="entry name" value="GntR ligand-binding domain-like"/>
    <property type="match status" value="1"/>
</dbReference>
<gene>
    <name evidence="5" type="ORF">BO225_02410</name>
</gene>
<dbReference type="InterPro" id="IPR036388">
    <property type="entry name" value="WH-like_DNA-bd_sf"/>
</dbReference>
<evidence type="ECO:0000256" key="1">
    <source>
        <dbReference type="ARBA" id="ARBA00023015"/>
    </source>
</evidence>
<accession>A0A1U7NQ00</accession>
<dbReference type="SMART" id="SM00345">
    <property type="entry name" value="HTH_GNTR"/>
    <property type="match status" value="1"/>
</dbReference>
<dbReference type="GO" id="GO:0003700">
    <property type="term" value="F:DNA-binding transcription factor activity"/>
    <property type="evidence" value="ECO:0007669"/>
    <property type="project" value="InterPro"/>
</dbReference>
<keyword evidence="6" id="KW-1185">Reference proteome</keyword>
<evidence type="ECO:0000313" key="5">
    <source>
        <dbReference type="EMBL" id="OLU47713.1"/>
    </source>
</evidence>
<dbReference type="PANTHER" id="PTHR43537">
    <property type="entry name" value="TRANSCRIPTIONAL REGULATOR, GNTR FAMILY"/>
    <property type="match status" value="1"/>
</dbReference>
<feature type="domain" description="HTH gntR-type" evidence="4">
    <location>
        <begin position="1"/>
        <end position="68"/>
    </location>
</feature>
<dbReference type="EMBL" id="MPKA01000044">
    <property type="protein sequence ID" value="OLU47713.1"/>
    <property type="molecule type" value="Genomic_DNA"/>
</dbReference>
<dbReference type="STRING" id="1862672.BO225_02410"/>
<dbReference type="Pfam" id="PF00392">
    <property type="entry name" value="GntR"/>
    <property type="match status" value="1"/>
</dbReference>
<keyword evidence="2" id="KW-0238">DNA-binding</keyword>
<dbReference type="PROSITE" id="PS50949">
    <property type="entry name" value="HTH_GNTR"/>
    <property type="match status" value="1"/>
</dbReference>
<protein>
    <recommendedName>
        <fullName evidence="4">HTH gntR-type domain-containing protein</fullName>
    </recommendedName>
</protein>
<dbReference type="GO" id="GO:0003677">
    <property type="term" value="F:DNA binding"/>
    <property type="evidence" value="ECO:0007669"/>
    <property type="project" value="UniProtKB-KW"/>
</dbReference>
<keyword evidence="1" id="KW-0805">Transcription regulation</keyword>
<dbReference type="AlphaFoldDB" id="A0A1U7NQ00"/>
<proteinExistence type="predicted"/>
<dbReference type="InterPro" id="IPR011711">
    <property type="entry name" value="GntR_C"/>
</dbReference>
<dbReference type="PRINTS" id="PR00035">
    <property type="entry name" value="HTHGNTR"/>
</dbReference>
<dbReference type="SUPFAM" id="SSF48008">
    <property type="entry name" value="GntR ligand-binding domain-like"/>
    <property type="match status" value="1"/>
</dbReference>